<evidence type="ECO:0000256" key="1">
    <source>
        <dbReference type="ARBA" id="ARBA00004141"/>
    </source>
</evidence>
<dbReference type="PANTHER" id="PTHR10027">
    <property type="entry name" value="CALCIUM-ACTIVATED POTASSIUM CHANNEL ALPHA CHAIN"/>
    <property type="match status" value="1"/>
</dbReference>
<dbReference type="InterPro" id="IPR002048">
    <property type="entry name" value="EF_hand_dom"/>
</dbReference>
<evidence type="ECO:0000256" key="10">
    <source>
        <dbReference type="ARBA" id="ARBA00023303"/>
    </source>
</evidence>
<keyword evidence="7 11" id="KW-1133">Transmembrane helix</keyword>
<keyword evidence="8" id="KW-0406">Ion transport</keyword>
<comment type="subcellular location">
    <subcellularLocation>
        <location evidence="1">Membrane</location>
        <topology evidence="1">Multi-pass membrane protein</topology>
    </subcellularLocation>
</comment>
<evidence type="ECO:0000256" key="4">
    <source>
        <dbReference type="ARBA" id="ARBA00022692"/>
    </source>
</evidence>
<dbReference type="PROSITE" id="PS00018">
    <property type="entry name" value="EF_HAND_1"/>
    <property type="match status" value="1"/>
</dbReference>
<evidence type="ECO:0000256" key="6">
    <source>
        <dbReference type="ARBA" id="ARBA00022958"/>
    </source>
</evidence>
<keyword evidence="9 11" id="KW-0472">Membrane</keyword>
<feature type="transmembrane region" description="Helical" evidence="11">
    <location>
        <begin position="343"/>
        <end position="363"/>
    </location>
</feature>
<keyword evidence="3" id="KW-0633">Potassium transport</keyword>
<evidence type="ECO:0000259" key="12">
    <source>
        <dbReference type="PROSITE" id="PS50222"/>
    </source>
</evidence>
<dbReference type="Proteomes" id="UP001190700">
    <property type="component" value="Unassembled WGS sequence"/>
</dbReference>
<keyword evidence="10" id="KW-0407">Ion channel</keyword>
<dbReference type="InterPro" id="IPR013099">
    <property type="entry name" value="K_chnl_dom"/>
</dbReference>
<feature type="transmembrane region" description="Helical" evidence="11">
    <location>
        <begin position="137"/>
        <end position="160"/>
    </location>
</feature>
<reference evidence="13 14" key="1">
    <citation type="journal article" date="2015" name="Genome Biol. Evol.">
        <title>Comparative Genomics of a Bacterivorous Green Alga Reveals Evolutionary Causalities and Consequences of Phago-Mixotrophic Mode of Nutrition.</title>
        <authorList>
            <person name="Burns J.A."/>
            <person name="Paasch A."/>
            <person name="Narechania A."/>
            <person name="Kim E."/>
        </authorList>
    </citation>
    <scope>NUCLEOTIDE SEQUENCE [LARGE SCALE GENOMIC DNA]</scope>
    <source>
        <strain evidence="13 14">PLY_AMNH</strain>
    </source>
</reference>
<organism evidence="13 14">
    <name type="scientific">Cymbomonas tetramitiformis</name>
    <dbReference type="NCBI Taxonomy" id="36881"/>
    <lineage>
        <taxon>Eukaryota</taxon>
        <taxon>Viridiplantae</taxon>
        <taxon>Chlorophyta</taxon>
        <taxon>Pyramimonadophyceae</taxon>
        <taxon>Pyramimonadales</taxon>
        <taxon>Pyramimonadaceae</taxon>
        <taxon>Cymbomonas</taxon>
    </lineage>
</organism>
<evidence type="ECO:0000313" key="14">
    <source>
        <dbReference type="Proteomes" id="UP001190700"/>
    </source>
</evidence>
<keyword evidence="6" id="KW-0630">Potassium</keyword>
<feature type="transmembrane region" description="Helical" evidence="11">
    <location>
        <begin position="267"/>
        <end position="291"/>
    </location>
</feature>
<evidence type="ECO:0000256" key="3">
    <source>
        <dbReference type="ARBA" id="ARBA00022538"/>
    </source>
</evidence>
<keyword evidence="2" id="KW-0813">Transport</keyword>
<evidence type="ECO:0000313" key="13">
    <source>
        <dbReference type="EMBL" id="KAK3277590.1"/>
    </source>
</evidence>
<evidence type="ECO:0000256" key="8">
    <source>
        <dbReference type="ARBA" id="ARBA00023065"/>
    </source>
</evidence>
<dbReference type="EMBL" id="LGRX02006023">
    <property type="protein sequence ID" value="KAK3277590.1"/>
    <property type="molecule type" value="Genomic_DNA"/>
</dbReference>
<gene>
    <name evidence="13" type="ORF">CYMTET_14411</name>
</gene>
<dbReference type="PANTHER" id="PTHR10027:SF10">
    <property type="entry name" value="SLOWPOKE 2, ISOFORM D"/>
    <property type="match status" value="1"/>
</dbReference>
<evidence type="ECO:0000256" key="5">
    <source>
        <dbReference type="ARBA" id="ARBA00022826"/>
    </source>
</evidence>
<feature type="transmembrane region" description="Helical" evidence="11">
    <location>
        <begin position="197"/>
        <end position="217"/>
    </location>
</feature>
<evidence type="ECO:0000256" key="7">
    <source>
        <dbReference type="ARBA" id="ARBA00022989"/>
    </source>
</evidence>
<feature type="transmembrane region" description="Helical" evidence="11">
    <location>
        <begin position="83"/>
        <end position="104"/>
    </location>
</feature>
<dbReference type="GO" id="GO:0005267">
    <property type="term" value="F:potassium channel activity"/>
    <property type="evidence" value="ECO:0007669"/>
    <property type="project" value="UniProtKB-KW"/>
</dbReference>
<feature type="transmembrane region" description="Helical" evidence="11">
    <location>
        <begin position="229"/>
        <end position="247"/>
    </location>
</feature>
<dbReference type="GO" id="GO:0005509">
    <property type="term" value="F:calcium ion binding"/>
    <property type="evidence" value="ECO:0007669"/>
    <property type="project" value="InterPro"/>
</dbReference>
<sequence length="424" mass="47712">MVTFDDIDIDGSGTITQAEWFQLINKTALNDTALAFEEPISCTLNSSLIKDIFEDVYPVEDSRTYCEKQEDMHGSCDITWGDVTWELVSVAIVLALNFTFAFPLNKLYKKHAQSDAGRSGFQWWKLVFVGAKNREPVVYGFALLLDSMQALFSVITVCLWIKKTYDRSVHDVIKYVELLMSWAYICHYMYRFLRVDFSPLFVFSLYSVLDVVSAVPLIRAGYDGVGSTWLSFSYIRVVFVIYSFHSIEKYTSFLKQLMPRGRSGEVVYKLCELALVFLVILVIMAGTIFGLEALGKIPGMEDITLTTGMGDVSFFSMFYFICVTISTVGYGDFSPTTLLSRSFSVVSIIAGVIFFTMATNEIVDIIRLQASGLGSYKPRGSKQISRHVVLCGGAVNNWNLTILQPMIQVTAPRPLWRGCCMPPH</sequence>
<accession>A0AAE0GGM3</accession>
<dbReference type="InterPro" id="IPR047871">
    <property type="entry name" value="K_chnl_Slo-like"/>
</dbReference>
<dbReference type="InterPro" id="IPR018247">
    <property type="entry name" value="EF_Hand_1_Ca_BS"/>
</dbReference>
<dbReference type="SUPFAM" id="SSF81324">
    <property type="entry name" value="Voltage-gated potassium channels"/>
    <property type="match status" value="1"/>
</dbReference>
<keyword evidence="4 11" id="KW-0812">Transmembrane</keyword>
<feature type="transmembrane region" description="Helical" evidence="11">
    <location>
        <begin position="312"/>
        <end position="331"/>
    </location>
</feature>
<evidence type="ECO:0000256" key="2">
    <source>
        <dbReference type="ARBA" id="ARBA00022448"/>
    </source>
</evidence>
<dbReference type="Pfam" id="PF07885">
    <property type="entry name" value="Ion_trans_2"/>
    <property type="match status" value="1"/>
</dbReference>
<evidence type="ECO:0000256" key="9">
    <source>
        <dbReference type="ARBA" id="ARBA00023136"/>
    </source>
</evidence>
<evidence type="ECO:0000256" key="11">
    <source>
        <dbReference type="SAM" id="Phobius"/>
    </source>
</evidence>
<keyword evidence="5" id="KW-0631">Potassium channel</keyword>
<keyword evidence="14" id="KW-1185">Reference proteome</keyword>
<feature type="domain" description="EF-hand" evidence="12">
    <location>
        <begin position="1"/>
        <end position="30"/>
    </location>
</feature>
<name>A0AAE0GGM3_9CHLO</name>
<comment type="caution">
    <text evidence="13">The sequence shown here is derived from an EMBL/GenBank/DDBJ whole genome shotgun (WGS) entry which is preliminary data.</text>
</comment>
<dbReference type="Gene3D" id="1.10.287.70">
    <property type="match status" value="1"/>
</dbReference>
<dbReference type="AlphaFoldDB" id="A0AAE0GGM3"/>
<dbReference type="GO" id="GO:0016020">
    <property type="term" value="C:membrane"/>
    <property type="evidence" value="ECO:0007669"/>
    <property type="project" value="UniProtKB-SubCell"/>
</dbReference>
<protein>
    <recommendedName>
        <fullName evidence="12">EF-hand domain-containing protein</fullName>
    </recommendedName>
</protein>
<dbReference type="PROSITE" id="PS50222">
    <property type="entry name" value="EF_HAND_2"/>
    <property type="match status" value="1"/>
</dbReference>
<proteinExistence type="predicted"/>